<keyword evidence="1" id="KW-0812">Transmembrane</keyword>
<name>A0A0L0SWT7_ALLM3</name>
<protein>
    <submittedName>
        <fullName evidence="2">Uncharacterized protein</fullName>
    </submittedName>
</protein>
<organism evidence="2 3">
    <name type="scientific">Allomyces macrogynus (strain ATCC 38327)</name>
    <name type="common">Allomyces javanicus var. macrogynus</name>
    <dbReference type="NCBI Taxonomy" id="578462"/>
    <lineage>
        <taxon>Eukaryota</taxon>
        <taxon>Fungi</taxon>
        <taxon>Fungi incertae sedis</taxon>
        <taxon>Blastocladiomycota</taxon>
        <taxon>Blastocladiomycetes</taxon>
        <taxon>Blastocladiales</taxon>
        <taxon>Blastocladiaceae</taxon>
        <taxon>Allomyces</taxon>
    </lineage>
</organism>
<evidence type="ECO:0000256" key="1">
    <source>
        <dbReference type="SAM" id="Phobius"/>
    </source>
</evidence>
<dbReference type="Proteomes" id="UP000054350">
    <property type="component" value="Unassembled WGS sequence"/>
</dbReference>
<sequence>MVALNKLVVAVGKNTAGQVSRDTLLARSILPNVFYHRLAFLYMAEMLYLQFMFALAKAVAKDASLVKNVPLPPLDVAMF</sequence>
<reference evidence="3" key="2">
    <citation type="submission" date="2009-11" db="EMBL/GenBank/DDBJ databases">
        <title>The Genome Sequence of Allomyces macrogynus strain ATCC 38327.</title>
        <authorList>
            <consortium name="The Broad Institute Genome Sequencing Platform"/>
            <person name="Russ C."/>
            <person name="Cuomo C."/>
            <person name="Shea T."/>
            <person name="Young S.K."/>
            <person name="Zeng Q."/>
            <person name="Koehrsen M."/>
            <person name="Haas B."/>
            <person name="Borodovsky M."/>
            <person name="Guigo R."/>
            <person name="Alvarado L."/>
            <person name="Berlin A."/>
            <person name="Borenstein D."/>
            <person name="Chen Z."/>
            <person name="Engels R."/>
            <person name="Freedman E."/>
            <person name="Gellesch M."/>
            <person name="Goldberg J."/>
            <person name="Griggs A."/>
            <person name="Gujja S."/>
            <person name="Heiman D."/>
            <person name="Hepburn T."/>
            <person name="Howarth C."/>
            <person name="Jen D."/>
            <person name="Larson L."/>
            <person name="Lewis B."/>
            <person name="Mehta T."/>
            <person name="Park D."/>
            <person name="Pearson M."/>
            <person name="Roberts A."/>
            <person name="Saif S."/>
            <person name="Shenoy N."/>
            <person name="Sisk P."/>
            <person name="Stolte C."/>
            <person name="Sykes S."/>
            <person name="Walk T."/>
            <person name="White J."/>
            <person name="Yandava C."/>
            <person name="Burger G."/>
            <person name="Gray M.W."/>
            <person name="Holland P.W.H."/>
            <person name="King N."/>
            <person name="Lang F.B.F."/>
            <person name="Roger A.J."/>
            <person name="Ruiz-Trillo I."/>
            <person name="Lander E."/>
            <person name="Nusbaum C."/>
        </authorList>
    </citation>
    <scope>NUCLEOTIDE SEQUENCE [LARGE SCALE GENOMIC DNA]</scope>
    <source>
        <strain evidence="3">ATCC 38327</strain>
    </source>
</reference>
<proteinExistence type="predicted"/>
<accession>A0A0L0SWT7</accession>
<evidence type="ECO:0000313" key="2">
    <source>
        <dbReference type="EMBL" id="KNE66946.1"/>
    </source>
</evidence>
<gene>
    <name evidence="2" type="ORF">AMAG_19552</name>
</gene>
<feature type="transmembrane region" description="Helical" evidence="1">
    <location>
        <begin position="34"/>
        <end position="55"/>
    </location>
</feature>
<dbReference type="AlphaFoldDB" id="A0A0L0SWT7"/>
<dbReference type="OrthoDB" id="2684236at2759"/>
<dbReference type="VEuPathDB" id="FungiDB:AMAG_19552"/>
<reference evidence="2 3" key="1">
    <citation type="submission" date="2009-11" db="EMBL/GenBank/DDBJ databases">
        <title>Annotation of Allomyces macrogynus ATCC 38327.</title>
        <authorList>
            <consortium name="The Broad Institute Genome Sequencing Platform"/>
            <person name="Russ C."/>
            <person name="Cuomo C."/>
            <person name="Burger G."/>
            <person name="Gray M.W."/>
            <person name="Holland P.W.H."/>
            <person name="King N."/>
            <person name="Lang F.B.F."/>
            <person name="Roger A.J."/>
            <person name="Ruiz-Trillo I."/>
            <person name="Young S.K."/>
            <person name="Zeng Q."/>
            <person name="Gargeya S."/>
            <person name="Fitzgerald M."/>
            <person name="Haas B."/>
            <person name="Abouelleil A."/>
            <person name="Alvarado L."/>
            <person name="Arachchi H.M."/>
            <person name="Berlin A."/>
            <person name="Chapman S.B."/>
            <person name="Gearin G."/>
            <person name="Goldberg J."/>
            <person name="Griggs A."/>
            <person name="Gujja S."/>
            <person name="Hansen M."/>
            <person name="Heiman D."/>
            <person name="Howarth C."/>
            <person name="Larimer J."/>
            <person name="Lui A."/>
            <person name="MacDonald P.J.P."/>
            <person name="McCowen C."/>
            <person name="Montmayeur A."/>
            <person name="Murphy C."/>
            <person name="Neiman D."/>
            <person name="Pearson M."/>
            <person name="Priest M."/>
            <person name="Roberts A."/>
            <person name="Saif S."/>
            <person name="Shea T."/>
            <person name="Sisk P."/>
            <person name="Stolte C."/>
            <person name="Sykes S."/>
            <person name="Wortman J."/>
            <person name="Nusbaum C."/>
            <person name="Birren B."/>
        </authorList>
    </citation>
    <scope>NUCLEOTIDE SEQUENCE [LARGE SCALE GENOMIC DNA]</scope>
    <source>
        <strain evidence="2 3">ATCC 38327</strain>
    </source>
</reference>
<keyword evidence="1" id="KW-1133">Transmembrane helix</keyword>
<evidence type="ECO:0000313" key="3">
    <source>
        <dbReference type="Proteomes" id="UP000054350"/>
    </source>
</evidence>
<keyword evidence="3" id="KW-1185">Reference proteome</keyword>
<keyword evidence="1" id="KW-0472">Membrane</keyword>
<dbReference type="EMBL" id="GG745351">
    <property type="protein sequence ID" value="KNE66946.1"/>
    <property type="molecule type" value="Genomic_DNA"/>
</dbReference>